<dbReference type="PANTHER" id="PTHR32133">
    <property type="entry name" value="OS07G0120400 PROTEIN"/>
    <property type="match status" value="1"/>
</dbReference>
<comment type="caution">
    <text evidence="2">The sequence shown here is derived from an EMBL/GenBank/DDBJ whole genome shotgun (WGS) entry which is preliminary data.</text>
</comment>
<accession>A0AAD8TFR3</accession>
<dbReference type="Proteomes" id="UP001231189">
    <property type="component" value="Unassembled WGS sequence"/>
</dbReference>
<dbReference type="Gene3D" id="1.20.1280.50">
    <property type="match status" value="1"/>
</dbReference>
<dbReference type="AlphaFoldDB" id="A0AAD8TFR3"/>
<keyword evidence="3" id="KW-1185">Reference proteome</keyword>
<proteinExistence type="predicted"/>
<evidence type="ECO:0000313" key="2">
    <source>
        <dbReference type="EMBL" id="KAK1681118.1"/>
    </source>
</evidence>
<dbReference type="EMBL" id="JAUUTY010000002">
    <property type="protein sequence ID" value="KAK1681118.1"/>
    <property type="molecule type" value="Genomic_DNA"/>
</dbReference>
<evidence type="ECO:0000313" key="3">
    <source>
        <dbReference type="Proteomes" id="UP001231189"/>
    </source>
</evidence>
<dbReference type="InterPro" id="IPR001810">
    <property type="entry name" value="F-box_dom"/>
</dbReference>
<evidence type="ECO:0000259" key="1">
    <source>
        <dbReference type="SMART" id="SM00256"/>
    </source>
</evidence>
<feature type="domain" description="F-box" evidence="1">
    <location>
        <begin position="8"/>
        <end position="51"/>
    </location>
</feature>
<sequence>MAPPPAALPDELAEEILLHLPPDEPSHLVRSSVVCKPWRRLLCHPNFLRRLYKLHRTPPVLGFFHTVYEKRSSRWLDSVRTTLFVPTTPSAFSLLIPGSRQWYALDYRHGRALFCSEVTREGQDFLIWDPITGDQRVVPVPWAPNSQLMNAAVVCAVDGCDHRDCRGGAFRLVFVFILQNVFLTFVCAYSSETGLWGNLLAVPYEPVKEKHSVLVGNSMYFLSSYRRTLEYDLAGRGLSVMNLPEAIASCKERIILMPMKEGRLGGAGVKETCLYLWSREANGNGVASWVESRAMELQNILPVDALSASRTAVDLESERARKVYENWKTHEVLIPFSSFYIPGNAAAAREQVIPCELAVAVFQARPVEGTPHSSPSSSARGRPRKLPLDLVLLHARDPEVASVLLAGPCKLASPSTSAPCPTKQHSSTT</sequence>
<dbReference type="PANTHER" id="PTHR32133:SF305">
    <property type="entry name" value="F-BOX DOMAIN-CONTAINING PROTEIN"/>
    <property type="match status" value="1"/>
</dbReference>
<dbReference type="SUPFAM" id="SSF81383">
    <property type="entry name" value="F-box domain"/>
    <property type="match status" value="1"/>
</dbReference>
<name>A0AAD8TFR3_LOLMU</name>
<dbReference type="InterPro" id="IPR036047">
    <property type="entry name" value="F-box-like_dom_sf"/>
</dbReference>
<reference evidence="2" key="1">
    <citation type="submission" date="2023-07" db="EMBL/GenBank/DDBJ databases">
        <title>A chromosome-level genome assembly of Lolium multiflorum.</title>
        <authorList>
            <person name="Chen Y."/>
            <person name="Copetti D."/>
            <person name="Kolliker R."/>
            <person name="Studer B."/>
        </authorList>
    </citation>
    <scope>NUCLEOTIDE SEQUENCE</scope>
    <source>
        <strain evidence="2">02402/16</strain>
        <tissue evidence="2">Leaf</tissue>
    </source>
</reference>
<dbReference type="SMART" id="SM00256">
    <property type="entry name" value="FBOX"/>
    <property type="match status" value="1"/>
</dbReference>
<protein>
    <recommendedName>
        <fullName evidence="1">F-box domain-containing protein</fullName>
    </recommendedName>
</protein>
<dbReference type="Pfam" id="PF00646">
    <property type="entry name" value="F-box"/>
    <property type="match status" value="1"/>
</dbReference>
<organism evidence="2 3">
    <name type="scientific">Lolium multiflorum</name>
    <name type="common">Italian ryegrass</name>
    <name type="synonym">Lolium perenne subsp. multiflorum</name>
    <dbReference type="NCBI Taxonomy" id="4521"/>
    <lineage>
        <taxon>Eukaryota</taxon>
        <taxon>Viridiplantae</taxon>
        <taxon>Streptophyta</taxon>
        <taxon>Embryophyta</taxon>
        <taxon>Tracheophyta</taxon>
        <taxon>Spermatophyta</taxon>
        <taxon>Magnoliopsida</taxon>
        <taxon>Liliopsida</taxon>
        <taxon>Poales</taxon>
        <taxon>Poaceae</taxon>
        <taxon>BOP clade</taxon>
        <taxon>Pooideae</taxon>
        <taxon>Poodae</taxon>
        <taxon>Poeae</taxon>
        <taxon>Poeae Chloroplast Group 2 (Poeae type)</taxon>
        <taxon>Loliodinae</taxon>
        <taxon>Loliinae</taxon>
        <taxon>Lolium</taxon>
    </lineage>
</organism>
<gene>
    <name evidence="2" type="ORF">QYE76_041966</name>
</gene>